<name>A0A3B0YGS4_9ZZZZ</name>
<dbReference type="AlphaFoldDB" id="A0A3B0YGS4"/>
<dbReference type="InterPro" id="IPR009367">
    <property type="entry name" value="Elm1-like"/>
</dbReference>
<gene>
    <name evidence="1" type="ORF">MNBD_GAMMA15-1168</name>
</gene>
<sequence>MQRNTGDPHVLWRFSDGKAGHDAQSLGLVQALRARCEIELHELPVENRLTALAGWAVGRFAPGVGFPEPELLVGAGHSTHWSLLAARRACGGRAVVLMQPSLPNALFDLCLIPEHDNPRASSNVLTTSGVLNALSASQHRSGALGLILLGGPSRHYRWNDNEVLEQINALLAARPQLRWQILGSRRTPATTLSLLKSHKGLALLSPDSSESAVATVLANATEVRVSEDSVSMVYEALTSGAPTGLLAVTRRRPNRVTAGVDALVARGWVAAPGDWRTLTASPPLDEAGRCADWIMEQWLNRN</sequence>
<organism evidence="1">
    <name type="scientific">hydrothermal vent metagenome</name>
    <dbReference type="NCBI Taxonomy" id="652676"/>
    <lineage>
        <taxon>unclassified sequences</taxon>
        <taxon>metagenomes</taxon>
        <taxon>ecological metagenomes</taxon>
    </lineage>
</organism>
<proteinExistence type="predicted"/>
<protein>
    <submittedName>
        <fullName evidence="1">DUF1022 domain-containing protein</fullName>
    </submittedName>
</protein>
<dbReference type="Pfam" id="PF06258">
    <property type="entry name" value="Mito_fiss_Elm1"/>
    <property type="match status" value="1"/>
</dbReference>
<dbReference type="EMBL" id="UOFN01000041">
    <property type="protein sequence ID" value="VAW74857.1"/>
    <property type="molecule type" value="Genomic_DNA"/>
</dbReference>
<accession>A0A3B0YGS4</accession>
<evidence type="ECO:0000313" key="1">
    <source>
        <dbReference type="EMBL" id="VAW74857.1"/>
    </source>
</evidence>
<reference evidence="1" key="1">
    <citation type="submission" date="2018-06" db="EMBL/GenBank/DDBJ databases">
        <authorList>
            <person name="Zhirakovskaya E."/>
        </authorList>
    </citation>
    <scope>NUCLEOTIDE SEQUENCE</scope>
</reference>